<comment type="subcellular location">
    <subcellularLocation>
        <location evidence="1">Membrane</location>
        <topology evidence="1">Single-pass membrane protein</topology>
    </subcellularLocation>
</comment>
<gene>
    <name evidence="9" type="ORF">FNH21_06975</name>
</gene>
<dbReference type="RefSeq" id="WP_152813337.1">
    <property type="nucleotide sequence ID" value="NZ_VJXX01000001.1"/>
</dbReference>
<evidence type="ECO:0000256" key="6">
    <source>
        <dbReference type="ARBA" id="ARBA00023010"/>
    </source>
</evidence>
<keyword evidence="7" id="KW-0472">Membrane</keyword>
<dbReference type="AlphaFoldDB" id="A0A7X1TNC8"/>
<keyword evidence="3" id="KW-0812">Transmembrane</keyword>
<proteinExistence type="predicted"/>
<evidence type="ECO:0000256" key="7">
    <source>
        <dbReference type="ARBA" id="ARBA00023136"/>
    </source>
</evidence>
<evidence type="ECO:0000256" key="1">
    <source>
        <dbReference type="ARBA" id="ARBA00004167"/>
    </source>
</evidence>
<evidence type="ECO:0000256" key="8">
    <source>
        <dbReference type="SAM" id="MobiDB-lite"/>
    </source>
</evidence>
<keyword evidence="10" id="KW-1185">Reference proteome</keyword>
<dbReference type="Pfam" id="PF02416">
    <property type="entry name" value="TatA_B_E"/>
    <property type="match status" value="1"/>
</dbReference>
<keyword evidence="6" id="KW-0811">Translocation</keyword>
<sequence>MMGINALEAAALCILLLLVIGPAKLPDYAAGLGRLVRTTKVLVSSARLRLDEELGEELKDIEWQSLDPRRYDPRVIVREALLDELPTALPAAGRPVDPAPQRIPKGTSS</sequence>
<keyword evidence="2" id="KW-0813">Transport</keyword>
<name>A0A7X1TNC8_9MICC</name>
<evidence type="ECO:0000256" key="4">
    <source>
        <dbReference type="ARBA" id="ARBA00022927"/>
    </source>
</evidence>
<reference evidence="10" key="1">
    <citation type="submission" date="2019-07" db="EMBL/GenBank/DDBJ databases">
        <title>Arthrobacter KR32 sp. nov., isolated from mountain cheese made of cows milk.</title>
        <authorList>
            <person name="Flegler A."/>
        </authorList>
    </citation>
    <scope>NUCLEOTIDE SEQUENCE [LARGE SCALE GENOMIC DNA]</scope>
    <source>
        <strain evidence="10">KR32</strain>
    </source>
</reference>
<dbReference type="Gene3D" id="1.20.5.3310">
    <property type="match status" value="1"/>
</dbReference>
<dbReference type="OrthoDB" id="3267321at2"/>
<feature type="region of interest" description="Disordered" evidence="8">
    <location>
        <begin position="90"/>
        <end position="109"/>
    </location>
</feature>
<organism evidence="9 10">
    <name type="scientific">Arthrobacter bussei</name>
    <dbReference type="NCBI Taxonomy" id="2594179"/>
    <lineage>
        <taxon>Bacteria</taxon>
        <taxon>Bacillati</taxon>
        <taxon>Actinomycetota</taxon>
        <taxon>Actinomycetes</taxon>
        <taxon>Micrococcales</taxon>
        <taxon>Micrococcaceae</taxon>
        <taxon>Arthrobacter</taxon>
    </lineage>
</organism>
<evidence type="ECO:0000313" key="10">
    <source>
        <dbReference type="Proteomes" id="UP000326464"/>
    </source>
</evidence>
<comment type="caution">
    <text evidence="9">The sequence shown here is derived from an EMBL/GenBank/DDBJ whole genome shotgun (WGS) entry which is preliminary data.</text>
</comment>
<dbReference type="Proteomes" id="UP000326464">
    <property type="component" value="Unassembled WGS sequence"/>
</dbReference>
<evidence type="ECO:0000256" key="2">
    <source>
        <dbReference type="ARBA" id="ARBA00022448"/>
    </source>
</evidence>
<keyword evidence="4" id="KW-0653">Protein transport</keyword>
<dbReference type="EMBL" id="VJXX01000001">
    <property type="protein sequence ID" value="MPY10466.1"/>
    <property type="molecule type" value="Genomic_DNA"/>
</dbReference>
<accession>A0A7X1TNC8</accession>
<evidence type="ECO:0000256" key="3">
    <source>
        <dbReference type="ARBA" id="ARBA00022692"/>
    </source>
</evidence>
<evidence type="ECO:0000313" key="9">
    <source>
        <dbReference type="EMBL" id="MPY10466.1"/>
    </source>
</evidence>
<protein>
    <submittedName>
        <fullName evidence="9">Sec-independent protein translocase TatB</fullName>
    </submittedName>
</protein>
<dbReference type="InterPro" id="IPR003369">
    <property type="entry name" value="TatA/B/E"/>
</dbReference>
<evidence type="ECO:0000256" key="5">
    <source>
        <dbReference type="ARBA" id="ARBA00022989"/>
    </source>
</evidence>
<keyword evidence="5" id="KW-1133">Transmembrane helix</keyword>